<organism evidence="5 6">
    <name type="scientific">Phyllachora maydis</name>
    <dbReference type="NCBI Taxonomy" id="1825666"/>
    <lineage>
        <taxon>Eukaryota</taxon>
        <taxon>Fungi</taxon>
        <taxon>Dikarya</taxon>
        <taxon>Ascomycota</taxon>
        <taxon>Pezizomycotina</taxon>
        <taxon>Sordariomycetes</taxon>
        <taxon>Sordariomycetidae</taxon>
        <taxon>Phyllachorales</taxon>
        <taxon>Phyllachoraceae</taxon>
        <taxon>Phyllachora</taxon>
    </lineage>
</organism>
<name>A0AAD9ID69_9PEZI</name>
<comment type="caution">
    <text evidence="5">The sequence shown here is derived from an EMBL/GenBank/DDBJ whole genome shotgun (WGS) entry which is preliminary data.</text>
</comment>
<feature type="compositionally biased region" description="Low complexity" evidence="4">
    <location>
        <begin position="149"/>
        <end position="162"/>
    </location>
</feature>
<feature type="compositionally biased region" description="Basic and acidic residues" evidence="4">
    <location>
        <begin position="42"/>
        <end position="54"/>
    </location>
</feature>
<dbReference type="EMBL" id="JAQQPM010000008">
    <property type="protein sequence ID" value="KAK2074667.1"/>
    <property type="molecule type" value="Genomic_DNA"/>
</dbReference>
<feature type="compositionally biased region" description="Basic and acidic residues" evidence="4">
    <location>
        <begin position="197"/>
        <end position="208"/>
    </location>
</feature>
<evidence type="ECO:0000313" key="5">
    <source>
        <dbReference type="EMBL" id="KAK2074667.1"/>
    </source>
</evidence>
<keyword evidence="6" id="KW-1185">Reference proteome</keyword>
<feature type="compositionally biased region" description="Basic and acidic residues" evidence="4">
    <location>
        <begin position="334"/>
        <end position="353"/>
    </location>
</feature>
<dbReference type="PANTHER" id="PTHR14150:SF12">
    <property type="entry name" value="U3 SMALL NUCLEOLAR RNA-ASSOCIATED PROTEIN 14 HOMOLOG A"/>
    <property type="match status" value="1"/>
</dbReference>
<evidence type="ECO:0000256" key="4">
    <source>
        <dbReference type="SAM" id="MobiDB-lite"/>
    </source>
</evidence>
<evidence type="ECO:0000313" key="6">
    <source>
        <dbReference type="Proteomes" id="UP001217918"/>
    </source>
</evidence>
<feature type="compositionally biased region" description="Polar residues" evidence="4">
    <location>
        <begin position="404"/>
        <end position="428"/>
    </location>
</feature>
<accession>A0AAD9ID69</accession>
<feature type="compositionally biased region" description="Basic residues" evidence="4">
    <location>
        <begin position="178"/>
        <end position="196"/>
    </location>
</feature>
<comment type="subcellular location">
    <subcellularLocation>
        <location evidence="1">Nucleus</location>
        <location evidence="1">Nucleolus</location>
    </subcellularLocation>
</comment>
<evidence type="ECO:0000256" key="2">
    <source>
        <dbReference type="ARBA" id="ARBA00022553"/>
    </source>
</evidence>
<dbReference type="GO" id="GO:0006364">
    <property type="term" value="P:rRNA processing"/>
    <property type="evidence" value="ECO:0007669"/>
    <property type="project" value="InterPro"/>
</dbReference>
<protein>
    <submittedName>
        <fullName evidence="5">Uncharacterized protein</fullName>
    </submittedName>
</protein>
<dbReference type="PANTHER" id="PTHR14150">
    <property type="entry name" value="U3 SMALL NUCLEOLAR RNA-ASSOCIATED PROTEIN 14"/>
    <property type="match status" value="1"/>
</dbReference>
<feature type="compositionally biased region" description="Acidic residues" evidence="4">
    <location>
        <begin position="75"/>
        <end position="96"/>
    </location>
</feature>
<feature type="compositionally biased region" description="Acidic residues" evidence="4">
    <location>
        <begin position="18"/>
        <end position="30"/>
    </location>
</feature>
<feature type="compositionally biased region" description="Basic and acidic residues" evidence="4">
    <location>
        <begin position="265"/>
        <end position="277"/>
    </location>
</feature>
<feature type="compositionally biased region" description="Acidic residues" evidence="4">
    <location>
        <begin position="287"/>
        <end position="298"/>
    </location>
</feature>
<dbReference type="InterPro" id="IPR006709">
    <property type="entry name" value="SSU_processome_Utp14"/>
</dbReference>
<evidence type="ECO:0000256" key="1">
    <source>
        <dbReference type="ARBA" id="ARBA00004604"/>
    </source>
</evidence>
<proteinExistence type="predicted"/>
<dbReference type="Pfam" id="PF04615">
    <property type="entry name" value="Utp14"/>
    <property type="match status" value="1"/>
</dbReference>
<feature type="compositionally biased region" description="Acidic residues" evidence="4">
    <location>
        <begin position="163"/>
        <end position="173"/>
    </location>
</feature>
<sequence>MPSRGRGQKRQRTREAEGGDVADEDGDEDGNGAARPSKKRARNGDDGVGHRGDGDDFGGFSGSDSEGHEWHEGLNSEDDDSDIDSDAAFGDSDEERYEGYAFKGSSSKKGGEDSGLEDSESLGSDAIDLAQALDQFSENELEGEKGDSGSESSDDNTSSAESVESDDDDDDENDPARAKRIKKIKSKTYRRIHRKERIREDEVTRQEMLEAGELDSEAEREAHDMRRAMERMGARHKESKWAKLGKKAGRAVWDEEFRTSLTEMASRKDELRRRIDGETAGPRGDDGSESDDDSDMGEEQEKARLLDQLEKAAAYDDDEPESKLMQMKFMQRGEGLRKRENDDLVAQLRRDLQGEGAESSDDLGESRGDVGRRHFGALKSAAAPSTVQGAKAGLGGKQSDGKGAQSSGNSAQTLLASGPSNTQSSGTEPASGGGAWSSQGPRESRSRSKHHNSMKAAELDLSVAMPETKYSAAKKTTVAGTVEDAGDEDELHLPMAVRDQELLKRAFAGADVVGEFLQEKKKAVAEDDEKEVDETLPGWGSWVGDGVSTRELGRHKGRFITKVAGTQRKDRKDFKLERVIVNEKRVKKNQAYRATQLPHPFETRQQYESSLRLPIGQEWMTKETFQESTKPRVIVKQGIITPMSKPMC</sequence>
<keyword evidence="3" id="KW-0539">Nucleus</keyword>
<dbReference type="AlphaFoldDB" id="A0AAD9ID69"/>
<feature type="compositionally biased region" description="Basic and acidic residues" evidence="4">
    <location>
        <begin position="217"/>
        <end position="241"/>
    </location>
</feature>
<dbReference type="GO" id="GO:0032040">
    <property type="term" value="C:small-subunit processome"/>
    <property type="evidence" value="ECO:0007669"/>
    <property type="project" value="InterPro"/>
</dbReference>
<feature type="compositionally biased region" description="Basic residues" evidence="4">
    <location>
        <begin position="1"/>
        <end position="12"/>
    </location>
</feature>
<feature type="compositionally biased region" description="Basic and acidic residues" evidence="4">
    <location>
        <begin position="299"/>
        <end position="314"/>
    </location>
</feature>
<evidence type="ECO:0000256" key="3">
    <source>
        <dbReference type="ARBA" id="ARBA00023242"/>
    </source>
</evidence>
<feature type="compositionally biased region" description="Basic and acidic residues" evidence="4">
    <location>
        <begin position="65"/>
        <end position="74"/>
    </location>
</feature>
<dbReference type="Proteomes" id="UP001217918">
    <property type="component" value="Unassembled WGS sequence"/>
</dbReference>
<gene>
    <name evidence="5" type="ORF">P8C59_008855</name>
</gene>
<keyword evidence="2" id="KW-0597">Phosphoprotein</keyword>
<reference evidence="5" key="1">
    <citation type="journal article" date="2023" name="Mol. Plant Microbe Interact.">
        <title>Elucidating the Obligate Nature and Biological Capacity of an Invasive Fungal Corn Pathogen.</title>
        <authorList>
            <person name="MacCready J.S."/>
            <person name="Roggenkamp E.M."/>
            <person name="Gdanetz K."/>
            <person name="Chilvers M.I."/>
        </authorList>
    </citation>
    <scope>NUCLEOTIDE SEQUENCE</scope>
    <source>
        <strain evidence="5">PM02</strain>
    </source>
</reference>
<feature type="region of interest" description="Disordered" evidence="4">
    <location>
        <begin position="1"/>
        <end position="245"/>
    </location>
</feature>
<feature type="region of interest" description="Disordered" evidence="4">
    <location>
        <begin position="261"/>
        <end position="461"/>
    </location>
</feature>